<dbReference type="Proteomes" id="UP000765509">
    <property type="component" value="Unassembled WGS sequence"/>
</dbReference>
<name>A0A9Q3I349_9BASI</name>
<evidence type="ECO:0000313" key="2">
    <source>
        <dbReference type="EMBL" id="MBW0524710.1"/>
    </source>
</evidence>
<dbReference type="AlphaFoldDB" id="A0A9Q3I349"/>
<feature type="region of interest" description="Disordered" evidence="1">
    <location>
        <begin position="131"/>
        <end position="181"/>
    </location>
</feature>
<gene>
    <name evidence="2" type="ORF">O181_064425</name>
</gene>
<reference evidence="2" key="1">
    <citation type="submission" date="2021-03" db="EMBL/GenBank/DDBJ databases">
        <title>Draft genome sequence of rust myrtle Austropuccinia psidii MF-1, a brazilian biotype.</title>
        <authorList>
            <person name="Quecine M.C."/>
            <person name="Pachon D.M.R."/>
            <person name="Bonatelli M.L."/>
            <person name="Correr F.H."/>
            <person name="Franceschini L.M."/>
            <person name="Leite T.F."/>
            <person name="Margarido G.R.A."/>
            <person name="Almeida C.A."/>
            <person name="Ferrarezi J.A."/>
            <person name="Labate C.A."/>
        </authorList>
    </citation>
    <scope>NUCLEOTIDE SEQUENCE</scope>
    <source>
        <strain evidence="2">MF-1</strain>
    </source>
</reference>
<feature type="region of interest" description="Disordered" evidence="1">
    <location>
        <begin position="1"/>
        <end position="23"/>
    </location>
</feature>
<comment type="caution">
    <text evidence="2">The sequence shown here is derived from an EMBL/GenBank/DDBJ whole genome shotgun (WGS) entry which is preliminary data.</text>
</comment>
<feature type="compositionally biased region" description="Basic residues" evidence="1">
    <location>
        <begin position="159"/>
        <end position="180"/>
    </location>
</feature>
<keyword evidence="3" id="KW-1185">Reference proteome</keyword>
<organism evidence="2 3">
    <name type="scientific">Austropuccinia psidii MF-1</name>
    <dbReference type="NCBI Taxonomy" id="1389203"/>
    <lineage>
        <taxon>Eukaryota</taxon>
        <taxon>Fungi</taxon>
        <taxon>Dikarya</taxon>
        <taxon>Basidiomycota</taxon>
        <taxon>Pucciniomycotina</taxon>
        <taxon>Pucciniomycetes</taxon>
        <taxon>Pucciniales</taxon>
        <taxon>Sphaerophragmiaceae</taxon>
        <taxon>Austropuccinia</taxon>
    </lineage>
</organism>
<protein>
    <submittedName>
        <fullName evidence="2">Uncharacterized protein</fullName>
    </submittedName>
</protein>
<proteinExistence type="predicted"/>
<evidence type="ECO:0000256" key="1">
    <source>
        <dbReference type="SAM" id="MobiDB-lite"/>
    </source>
</evidence>
<accession>A0A9Q3I349</accession>
<sequence>MKATIQSNQMDVEKEEARPNPEVSNIPQERHIWRIPELPPIPQVAAIEIYQLQYKNWFTASNEEEWEICSSLWKGAMNSYLHIKSFLGQEKNIELLGGWSPLYCKEKVKKIRNWLKNQSILSIDQKKELEMTPALETEGPVASTTSKPAPEVSKDKPKGPQKKQKGPKNHQGKGKAKANWHRPYPQGYRIPKWEASAMDSVFNMARTLMEFTPKEQERMNSTFLTQRMDERHFVKSSIDVELAKFDAKLYKIILYMNELKRNEKTYTEWYQLTNFRLDSITNTCDRIESKCNFKVMKWKIFPFQTSTINLES</sequence>
<dbReference type="EMBL" id="AVOT02031236">
    <property type="protein sequence ID" value="MBW0524710.1"/>
    <property type="molecule type" value="Genomic_DNA"/>
</dbReference>
<evidence type="ECO:0000313" key="3">
    <source>
        <dbReference type="Proteomes" id="UP000765509"/>
    </source>
</evidence>
<feature type="compositionally biased region" description="Polar residues" evidence="1">
    <location>
        <begin position="1"/>
        <end position="10"/>
    </location>
</feature>